<dbReference type="Proteomes" id="UP000092213">
    <property type="component" value="Chromosome"/>
</dbReference>
<dbReference type="PRINTS" id="PR00502">
    <property type="entry name" value="NUDIXFAMILY"/>
</dbReference>
<evidence type="ECO:0000259" key="4">
    <source>
        <dbReference type="PROSITE" id="PS51462"/>
    </source>
</evidence>
<organism evidence="5 6">
    <name type="scientific">Bordetella bronchialis</name>
    <dbReference type="NCBI Taxonomy" id="463025"/>
    <lineage>
        <taxon>Bacteria</taxon>
        <taxon>Pseudomonadati</taxon>
        <taxon>Pseudomonadota</taxon>
        <taxon>Betaproteobacteria</taxon>
        <taxon>Burkholderiales</taxon>
        <taxon>Alcaligenaceae</taxon>
        <taxon>Bordetella</taxon>
    </lineage>
</organism>
<proteinExistence type="inferred from homology"/>
<dbReference type="Pfam" id="PF00293">
    <property type="entry name" value="NUDIX"/>
    <property type="match status" value="1"/>
</dbReference>
<protein>
    <recommendedName>
        <fullName evidence="4">Nudix hydrolase domain-containing protein</fullName>
    </recommendedName>
</protein>
<reference evidence="5 6" key="1">
    <citation type="submission" date="2016-06" db="EMBL/GenBank/DDBJ databases">
        <title>Complete genome sequences of Bordetella bronchialis and Bordetella flabilis.</title>
        <authorList>
            <person name="LiPuma J.J."/>
            <person name="Spilker T."/>
        </authorList>
    </citation>
    <scope>NUCLEOTIDE SEQUENCE [LARGE SCALE GENOMIC DNA]</scope>
    <source>
        <strain evidence="5 6">AU17976</strain>
    </source>
</reference>
<dbReference type="PANTHER" id="PTHR43046">
    <property type="entry name" value="GDP-MANNOSE MANNOSYL HYDROLASE"/>
    <property type="match status" value="1"/>
</dbReference>
<comment type="cofactor">
    <cofactor evidence="1">
        <name>Mg(2+)</name>
        <dbReference type="ChEBI" id="CHEBI:18420"/>
    </cofactor>
</comment>
<dbReference type="PROSITE" id="PS00893">
    <property type="entry name" value="NUDIX_BOX"/>
    <property type="match status" value="1"/>
</dbReference>
<dbReference type="InterPro" id="IPR020476">
    <property type="entry name" value="Nudix_hydrolase"/>
</dbReference>
<dbReference type="EMBL" id="CP016171">
    <property type="protein sequence ID" value="ANN71152.1"/>
    <property type="molecule type" value="Genomic_DNA"/>
</dbReference>
<comment type="similarity">
    <text evidence="3">Belongs to the Nudix hydrolase family.</text>
</comment>
<dbReference type="InterPro" id="IPR015797">
    <property type="entry name" value="NUDIX_hydrolase-like_dom_sf"/>
</dbReference>
<dbReference type="RefSeq" id="WP_066668739.1">
    <property type="nucleotide sequence ID" value="NZ_CP016171.1"/>
</dbReference>
<evidence type="ECO:0000313" key="6">
    <source>
        <dbReference type="Proteomes" id="UP000092213"/>
    </source>
</evidence>
<evidence type="ECO:0000313" key="5">
    <source>
        <dbReference type="EMBL" id="ANN71152.1"/>
    </source>
</evidence>
<accession>A0A193FTR6</accession>
<dbReference type="PROSITE" id="PS51462">
    <property type="entry name" value="NUDIX"/>
    <property type="match status" value="1"/>
</dbReference>
<evidence type="ECO:0000256" key="3">
    <source>
        <dbReference type="RuleBase" id="RU003476"/>
    </source>
</evidence>
<dbReference type="InterPro" id="IPR020084">
    <property type="entry name" value="NUDIX_hydrolase_CS"/>
</dbReference>
<evidence type="ECO:0000256" key="1">
    <source>
        <dbReference type="ARBA" id="ARBA00001946"/>
    </source>
</evidence>
<evidence type="ECO:0000256" key="2">
    <source>
        <dbReference type="ARBA" id="ARBA00022801"/>
    </source>
</evidence>
<dbReference type="PANTHER" id="PTHR43046:SF2">
    <property type="entry name" value="8-OXO-DGTP DIPHOSPHATASE-RELATED"/>
    <property type="match status" value="1"/>
</dbReference>
<keyword evidence="2 3" id="KW-0378">Hydrolase</keyword>
<dbReference type="SUPFAM" id="SSF55811">
    <property type="entry name" value="Nudix"/>
    <property type="match status" value="1"/>
</dbReference>
<feature type="domain" description="Nudix hydrolase" evidence="4">
    <location>
        <begin position="21"/>
        <end position="154"/>
    </location>
</feature>
<dbReference type="AlphaFoldDB" id="A0A193FTR6"/>
<dbReference type="GO" id="GO:0016787">
    <property type="term" value="F:hydrolase activity"/>
    <property type="evidence" value="ECO:0007669"/>
    <property type="project" value="UniProtKB-KW"/>
</dbReference>
<sequence length="164" mass="17901">MTAFSQSTLGRLRALVGSRPLLCPCVRVVLERPDGTVLLHARADFAGMWGLPGGHIEIGESAEQAARREILEETGLAAGQLIAFGHASDPRVETVTLPNGDVCHYQAVLFHCREFDGAARPDPHETPVLRWLDIDAPLPPMMPHVRASLDAFRRYRAGGGFQLL</sequence>
<name>A0A193FTR6_9BORD</name>
<dbReference type="InterPro" id="IPR000086">
    <property type="entry name" value="NUDIX_hydrolase_dom"/>
</dbReference>
<gene>
    <name evidence="5" type="ORF">BAU08_07220</name>
</gene>
<dbReference type="Gene3D" id="3.90.79.10">
    <property type="entry name" value="Nucleoside Triphosphate Pyrophosphohydrolase"/>
    <property type="match status" value="1"/>
</dbReference>
<dbReference type="STRING" id="463025.BAU08_07220"/>